<organism evidence="1 2">
    <name type="scientific">Photinus pyralis</name>
    <name type="common">Common eastern firefly</name>
    <name type="synonym">Lampyris pyralis</name>
    <dbReference type="NCBI Taxonomy" id="7054"/>
    <lineage>
        <taxon>Eukaryota</taxon>
        <taxon>Metazoa</taxon>
        <taxon>Ecdysozoa</taxon>
        <taxon>Arthropoda</taxon>
        <taxon>Hexapoda</taxon>
        <taxon>Insecta</taxon>
        <taxon>Pterygota</taxon>
        <taxon>Neoptera</taxon>
        <taxon>Endopterygota</taxon>
        <taxon>Coleoptera</taxon>
        <taxon>Polyphaga</taxon>
        <taxon>Elateriformia</taxon>
        <taxon>Elateroidea</taxon>
        <taxon>Lampyridae</taxon>
        <taxon>Lampyrinae</taxon>
        <taxon>Photinus</taxon>
    </lineage>
</organism>
<reference evidence="1 2" key="1">
    <citation type="journal article" date="2018" name="Elife">
        <title>Firefly genomes illuminate parallel origins of bioluminescence in beetles.</title>
        <authorList>
            <person name="Fallon T.R."/>
            <person name="Lower S.E."/>
            <person name="Chang C.H."/>
            <person name="Bessho-Uehara M."/>
            <person name="Martin G.J."/>
            <person name="Bewick A.J."/>
            <person name="Behringer M."/>
            <person name="Debat H.J."/>
            <person name="Wong I."/>
            <person name="Day J.C."/>
            <person name="Suvorov A."/>
            <person name="Silva C.J."/>
            <person name="Stanger-Hall K.F."/>
            <person name="Hall D.W."/>
            <person name="Schmitz R.J."/>
            <person name="Nelson D.R."/>
            <person name="Lewis S.M."/>
            <person name="Shigenobu S."/>
            <person name="Bybee S.M."/>
            <person name="Larracuente A.M."/>
            <person name="Oba Y."/>
            <person name="Weng J.K."/>
        </authorList>
    </citation>
    <scope>NUCLEOTIDE SEQUENCE [LARGE SCALE GENOMIC DNA]</scope>
    <source>
        <strain evidence="1">1611_PpyrPB1</strain>
        <tissue evidence="1">Whole body</tissue>
    </source>
</reference>
<sequence length="177" mass="20144">MADHNVTSEWWGGPYSYCVLIVHFITDNNQHLMTTAMDIDLDELNNTTYRKPLKNARFTCGSSILDKVWRSGNLQPPILHPGGLCPPPPPGGPSPTVTSSTFAYSSIDTFSRFTQISSLTKKKLNLELSCRPNTSTECGLMHANFYVYQHLHLDFNSIPYLYTGNYVLRFIKFRYVR</sequence>
<accession>A0A5N4B6X3</accession>
<evidence type="ECO:0000313" key="1">
    <source>
        <dbReference type="EMBL" id="KAB0805349.1"/>
    </source>
</evidence>
<gene>
    <name evidence="1" type="ORF">PPYR_02319</name>
</gene>
<proteinExistence type="predicted"/>
<protein>
    <submittedName>
        <fullName evidence="1">Uncharacterized protein</fullName>
    </submittedName>
</protein>
<evidence type="ECO:0000313" key="2">
    <source>
        <dbReference type="Proteomes" id="UP000327044"/>
    </source>
</evidence>
<name>A0A5N4B6X3_PHOPY</name>
<dbReference type="InParanoid" id="A0A5N4B6X3"/>
<keyword evidence="2" id="KW-1185">Reference proteome</keyword>
<comment type="caution">
    <text evidence="1">The sequence shown here is derived from an EMBL/GenBank/DDBJ whole genome shotgun (WGS) entry which is preliminary data.</text>
</comment>
<dbReference type="EMBL" id="VVIM01000001">
    <property type="protein sequence ID" value="KAB0805349.1"/>
    <property type="molecule type" value="Genomic_DNA"/>
</dbReference>
<dbReference type="AlphaFoldDB" id="A0A5N4B6X3"/>
<dbReference type="Proteomes" id="UP000327044">
    <property type="component" value="Unassembled WGS sequence"/>
</dbReference>